<gene>
    <name evidence="1" type="ORF">QAD02_013453</name>
</gene>
<dbReference type="EMBL" id="CM056742">
    <property type="protein sequence ID" value="KAJ8677666.1"/>
    <property type="molecule type" value="Genomic_DNA"/>
</dbReference>
<name>A0ACC2P4C2_9HYME</name>
<keyword evidence="2" id="KW-1185">Reference proteome</keyword>
<comment type="caution">
    <text evidence="1">The sequence shown here is derived from an EMBL/GenBank/DDBJ whole genome shotgun (WGS) entry which is preliminary data.</text>
</comment>
<reference evidence="1" key="1">
    <citation type="submission" date="2023-04" db="EMBL/GenBank/DDBJ databases">
        <title>A chromosome-level genome assembly of the parasitoid wasp Eretmocerus hayati.</title>
        <authorList>
            <person name="Zhong Y."/>
            <person name="Liu S."/>
            <person name="Liu Y."/>
        </authorList>
    </citation>
    <scope>NUCLEOTIDE SEQUENCE</scope>
    <source>
        <strain evidence="1">ZJU_SS_LIU_2023</strain>
    </source>
</reference>
<sequence>MNEDRFEQGMRPLNLEQREFVARVTQSVQNQMNGSEERIKMFLAGNEEQLSRCYQKRVVKKCALTGAVAKLTKRSTFHSLLKLPVQKDGKIVQMRMLTGMYLRQMRLDWRNVHFLFVDEISTVPYEMLCMIDSRLRQLKSKDDFFGGENIVLLVILCSFPLSMVIQFFDNLLTWSRLPICGDYSLWWNSLNTCGNKVAALLSTY</sequence>
<dbReference type="Proteomes" id="UP001239111">
    <property type="component" value="Chromosome 2"/>
</dbReference>
<accession>A0ACC2P4C2</accession>
<organism evidence="1 2">
    <name type="scientific">Eretmocerus hayati</name>
    <dbReference type="NCBI Taxonomy" id="131215"/>
    <lineage>
        <taxon>Eukaryota</taxon>
        <taxon>Metazoa</taxon>
        <taxon>Ecdysozoa</taxon>
        <taxon>Arthropoda</taxon>
        <taxon>Hexapoda</taxon>
        <taxon>Insecta</taxon>
        <taxon>Pterygota</taxon>
        <taxon>Neoptera</taxon>
        <taxon>Endopterygota</taxon>
        <taxon>Hymenoptera</taxon>
        <taxon>Apocrita</taxon>
        <taxon>Proctotrupomorpha</taxon>
        <taxon>Chalcidoidea</taxon>
        <taxon>Aphelinidae</taxon>
        <taxon>Aphelininae</taxon>
        <taxon>Eretmocerus</taxon>
    </lineage>
</organism>
<evidence type="ECO:0000313" key="2">
    <source>
        <dbReference type="Proteomes" id="UP001239111"/>
    </source>
</evidence>
<proteinExistence type="predicted"/>
<protein>
    <submittedName>
        <fullName evidence="1">Uncharacterized protein</fullName>
    </submittedName>
</protein>
<evidence type="ECO:0000313" key="1">
    <source>
        <dbReference type="EMBL" id="KAJ8677666.1"/>
    </source>
</evidence>